<dbReference type="SMART" id="SM00418">
    <property type="entry name" value="HTH_ARSR"/>
    <property type="match status" value="1"/>
</dbReference>
<sequence length="68" mass="7988">MIEVIEIIKLFSNETRARILFLLSNSELCNCDIENILNIKQSNISKHLSKHLKQAEFLKLVNKRKNSY</sequence>
<accession>A6LL28</accession>
<dbReference type="Proteomes" id="UP000001110">
    <property type="component" value="Chromosome"/>
</dbReference>
<protein>
    <submittedName>
        <fullName evidence="2">Regulatory protein, ArsR</fullName>
    </submittedName>
</protein>
<dbReference type="STRING" id="391009.Tmel_0766"/>
<evidence type="ECO:0000313" key="2">
    <source>
        <dbReference type="EMBL" id="ABR30629.1"/>
    </source>
</evidence>
<dbReference type="OrthoDB" id="9798835at2"/>
<reference evidence="2 3" key="2">
    <citation type="journal article" date="2009" name="Proc. Natl. Acad. Sci. U.S.A.">
        <title>On the chimeric nature, thermophilic origin, and phylogenetic placement of the Thermotogales.</title>
        <authorList>
            <person name="Zhaxybayeva O."/>
            <person name="Swithers K.S."/>
            <person name="Lapierre P."/>
            <person name="Fournier G.P."/>
            <person name="Bickhart D.M."/>
            <person name="DeBoy R.T."/>
            <person name="Nelson K.E."/>
            <person name="Nesbo C.L."/>
            <person name="Doolittle W.F."/>
            <person name="Gogarten J.P."/>
            <person name="Noll K.M."/>
        </authorList>
    </citation>
    <scope>NUCLEOTIDE SEQUENCE [LARGE SCALE GENOMIC DNA]</scope>
    <source>
        <strain evidence="3">DSM 12029 / CIP 104789 / BI429</strain>
    </source>
</reference>
<gene>
    <name evidence="2" type="ordered locus">Tmel_0766</name>
</gene>
<dbReference type="RefSeq" id="WP_012056990.1">
    <property type="nucleotide sequence ID" value="NC_009616.1"/>
</dbReference>
<dbReference type="Pfam" id="PF01022">
    <property type="entry name" value="HTH_5"/>
    <property type="match status" value="1"/>
</dbReference>
<dbReference type="SUPFAM" id="SSF46785">
    <property type="entry name" value="Winged helix' DNA-binding domain"/>
    <property type="match status" value="1"/>
</dbReference>
<dbReference type="InterPro" id="IPR011991">
    <property type="entry name" value="ArsR-like_HTH"/>
</dbReference>
<dbReference type="InterPro" id="IPR036390">
    <property type="entry name" value="WH_DNA-bd_sf"/>
</dbReference>
<dbReference type="HOGENOM" id="CLU_2792655_0_0_0"/>
<feature type="domain" description="HTH arsR-type" evidence="1">
    <location>
        <begin position="1"/>
        <end position="68"/>
    </location>
</feature>
<name>A6LL28_THEM4</name>
<organism evidence="2 3">
    <name type="scientific">Thermosipho melanesiensis (strain DSM 12029 / CIP 104789 / BI429)</name>
    <dbReference type="NCBI Taxonomy" id="391009"/>
    <lineage>
        <taxon>Bacteria</taxon>
        <taxon>Thermotogati</taxon>
        <taxon>Thermotogota</taxon>
        <taxon>Thermotogae</taxon>
        <taxon>Thermotogales</taxon>
        <taxon>Fervidobacteriaceae</taxon>
        <taxon>Thermosipho</taxon>
    </lineage>
</organism>
<dbReference type="EMBL" id="CP000716">
    <property type="protein sequence ID" value="ABR30629.1"/>
    <property type="molecule type" value="Genomic_DNA"/>
</dbReference>
<evidence type="ECO:0000259" key="1">
    <source>
        <dbReference type="PROSITE" id="PS50987"/>
    </source>
</evidence>
<dbReference type="eggNOG" id="COG0640">
    <property type="taxonomic scope" value="Bacteria"/>
</dbReference>
<evidence type="ECO:0000313" key="3">
    <source>
        <dbReference type="Proteomes" id="UP000001110"/>
    </source>
</evidence>
<dbReference type="PROSITE" id="PS50987">
    <property type="entry name" value="HTH_ARSR_2"/>
    <property type="match status" value="1"/>
</dbReference>
<dbReference type="CDD" id="cd00090">
    <property type="entry name" value="HTH_ARSR"/>
    <property type="match status" value="1"/>
</dbReference>
<dbReference type="InterPro" id="IPR001845">
    <property type="entry name" value="HTH_ArsR_DNA-bd_dom"/>
</dbReference>
<proteinExistence type="predicted"/>
<dbReference type="GO" id="GO:0003700">
    <property type="term" value="F:DNA-binding transcription factor activity"/>
    <property type="evidence" value="ECO:0007669"/>
    <property type="project" value="InterPro"/>
</dbReference>
<dbReference type="InterPro" id="IPR036388">
    <property type="entry name" value="WH-like_DNA-bd_sf"/>
</dbReference>
<reference evidence="2 3" key="1">
    <citation type="submission" date="2007-05" db="EMBL/GenBank/DDBJ databases">
        <title>Complete sequence of Thermosipho melanesiensis BI429.</title>
        <authorList>
            <consortium name="US DOE Joint Genome Institute"/>
            <person name="Copeland A."/>
            <person name="Lucas S."/>
            <person name="Lapidus A."/>
            <person name="Barry K."/>
            <person name="Glavina del Rio T."/>
            <person name="Dalin E."/>
            <person name="Tice H."/>
            <person name="Pitluck S."/>
            <person name="Chertkov O."/>
            <person name="Brettin T."/>
            <person name="Bruce D."/>
            <person name="Detter J.C."/>
            <person name="Han C."/>
            <person name="Schmutz J."/>
            <person name="Larimer F."/>
            <person name="Land M."/>
            <person name="Hauser L."/>
            <person name="Kyrpides N."/>
            <person name="Mikhailova N."/>
            <person name="Nelson K."/>
            <person name="Gogarten J.P."/>
            <person name="Noll K."/>
            <person name="Richardson P."/>
        </authorList>
    </citation>
    <scope>NUCLEOTIDE SEQUENCE [LARGE SCALE GENOMIC DNA]</scope>
    <source>
        <strain evidence="3">DSM 12029 / CIP 104789 / BI429</strain>
    </source>
</reference>
<dbReference type="KEGG" id="tme:Tmel_0766"/>
<dbReference type="Gene3D" id="1.10.10.10">
    <property type="entry name" value="Winged helix-like DNA-binding domain superfamily/Winged helix DNA-binding domain"/>
    <property type="match status" value="1"/>
</dbReference>
<dbReference type="PRINTS" id="PR00778">
    <property type="entry name" value="HTHARSR"/>
</dbReference>
<dbReference type="AlphaFoldDB" id="A6LL28"/>